<comment type="caution">
    <text evidence="2">The sequence shown here is derived from an EMBL/GenBank/DDBJ whole genome shotgun (WGS) entry which is preliminary data.</text>
</comment>
<evidence type="ECO:0000313" key="3">
    <source>
        <dbReference type="Proteomes" id="UP001301388"/>
    </source>
</evidence>
<organism evidence="2 3">
    <name type="scientific">Pseudanabaena galeata UHCC 0370</name>
    <dbReference type="NCBI Taxonomy" id="3110310"/>
    <lineage>
        <taxon>Bacteria</taxon>
        <taxon>Bacillati</taxon>
        <taxon>Cyanobacteriota</taxon>
        <taxon>Cyanophyceae</taxon>
        <taxon>Pseudanabaenales</taxon>
        <taxon>Pseudanabaenaceae</taxon>
        <taxon>Pseudanabaena</taxon>
    </lineage>
</organism>
<dbReference type="PANTHER" id="PTHR43415">
    <property type="entry name" value="SPERMIDINE N(1)-ACETYLTRANSFERASE"/>
    <property type="match status" value="1"/>
</dbReference>
<dbReference type="InterPro" id="IPR016181">
    <property type="entry name" value="Acyl_CoA_acyltransferase"/>
</dbReference>
<dbReference type="PROSITE" id="PS51186">
    <property type="entry name" value="GNAT"/>
    <property type="match status" value="1"/>
</dbReference>
<dbReference type="SUPFAM" id="SSF55729">
    <property type="entry name" value="Acyl-CoA N-acyltransferases (Nat)"/>
    <property type="match status" value="1"/>
</dbReference>
<protein>
    <submittedName>
        <fullName evidence="2">GNAT family N-acetyltransferase</fullName>
    </submittedName>
</protein>
<gene>
    <name evidence="2" type="ORF">VB774_16990</name>
</gene>
<dbReference type="InterPro" id="IPR000182">
    <property type="entry name" value="GNAT_dom"/>
</dbReference>
<dbReference type="CDD" id="cd04301">
    <property type="entry name" value="NAT_SF"/>
    <property type="match status" value="1"/>
</dbReference>
<sequence>MNLTDKQLKLRDAKYEDCELLWKWANDPISRAASFSSDYILWEDHLKWFNEKLNSVDCYYFIAVNKLKQPVGQIRFDIDKELQALVSISVDHKYRGQGYGKLILQMAISKLFQHISVIKIRALIKSGNVSSIKLFESGGFKKVNCIPTHSALEYIYENN</sequence>
<feature type="domain" description="N-acetyltransferase" evidence="1">
    <location>
        <begin position="8"/>
        <end position="159"/>
    </location>
</feature>
<name>A0ABU5TLW0_9CYAN</name>
<dbReference type="Proteomes" id="UP001301388">
    <property type="component" value="Unassembled WGS sequence"/>
</dbReference>
<dbReference type="Pfam" id="PF00583">
    <property type="entry name" value="Acetyltransf_1"/>
    <property type="match status" value="1"/>
</dbReference>
<evidence type="ECO:0000313" key="2">
    <source>
        <dbReference type="EMBL" id="MEA5479320.1"/>
    </source>
</evidence>
<dbReference type="EMBL" id="JAYGIE010000087">
    <property type="protein sequence ID" value="MEA5479320.1"/>
    <property type="molecule type" value="Genomic_DNA"/>
</dbReference>
<dbReference type="RefSeq" id="WP_281005839.1">
    <property type="nucleotide sequence ID" value="NZ_JAYGIE010000087.1"/>
</dbReference>
<accession>A0ABU5TLW0</accession>
<dbReference type="Gene3D" id="3.40.630.30">
    <property type="match status" value="1"/>
</dbReference>
<keyword evidence="3" id="KW-1185">Reference proteome</keyword>
<dbReference type="PANTHER" id="PTHR43415:SF3">
    <property type="entry name" value="GNAT-FAMILY ACETYLTRANSFERASE"/>
    <property type="match status" value="1"/>
</dbReference>
<proteinExistence type="predicted"/>
<evidence type="ECO:0000259" key="1">
    <source>
        <dbReference type="PROSITE" id="PS51186"/>
    </source>
</evidence>
<reference evidence="2 3" key="1">
    <citation type="submission" date="2023-12" db="EMBL/GenBank/DDBJ databases">
        <title>Baltic Sea Cyanobacteria.</title>
        <authorList>
            <person name="Delbaje E."/>
            <person name="Fewer D.P."/>
            <person name="Shishido T.K."/>
        </authorList>
    </citation>
    <scope>NUCLEOTIDE SEQUENCE [LARGE SCALE GENOMIC DNA]</scope>
    <source>
        <strain evidence="2 3">UHCC 0370</strain>
    </source>
</reference>